<proteinExistence type="predicted"/>
<accession>A0AAV8Y8R5</accession>
<dbReference type="Proteomes" id="UP001162162">
    <property type="component" value="Unassembled WGS sequence"/>
</dbReference>
<evidence type="ECO:0000313" key="2">
    <source>
        <dbReference type="EMBL" id="KAJ8947951.1"/>
    </source>
</evidence>
<dbReference type="AlphaFoldDB" id="A0AAV8Y8R5"/>
<dbReference type="Pfam" id="PF18701">
    <property type="entry name" value="DUF5641"/>
    <property type="match status" value="1"/>
</dbReference>
<evidence type="ECO:0000313" key="3">
    <source>
        <dbReference type="Proteomes" id="UP001162162"/>
    </source>
</evidence>
<reference evidence="2" key="1">
    <citation type="journal article" date="2023" name="Insect Mol. Biol.">
        <title>Genome sequencing provides insights into the evolution of gene families encoding plant cell wall-degrading enzymes in longhorned beetles.</title>
        <authorList>
            <person name="Shin N.R."/>
            <person name="Okamura Y."/>
            <person name="Kirsch R."/>
            <person name="Pauchet Y."/>
        </authorList>
    </citation>
    <scope>NUCLEOTIDE SEQUENCE</scope>
    <source>
        <strain evidence="2">AMC_N1</strain>
    </source>
</reference>
<dbReference type="PANTHER" id="PTHR47331">
    <property type="entry name" value="PHD-TYPE DOMAIN-CONTAINING PROTEIN"/>
    <property type="match status" value="1"/>
</dbReference>
<feature type="domain" description="DUF5641" evidence="1">
    <location>
        <begin position="86"/>
        <end position="151"/>
    </location>
</feature>
<sequence>MRGLWESAVKSAKQHLKHVLNNIFPAYEEFYTLTTQIESILNSRPLYPLSTDPKDYTPLTPGHFLVGEALNCIPQECPAIEGTHLSRYEHFQRIIHHFWKRWSHDYLHLLQQRTKWRFVKDVPALEGSLVLLKDDNTSPQAWPMGRIIDVQMD</sequence>
<evidence type="ECO:0000259" key="1">
    <source>
        <dbReference type="Pfam" id="PF18701"/>
    </source>
</evidence>
<organism evidence="2 3">
    <name type="scientific">Aromia moschata</name>
    <dbReference type="NCBI Taxonomy" id="1265417"/>
    <lineage>
        <taxon>Eukaryota</taxon>
        <taxon>Metazoa</taxon>
        <taxon>Ecdysozoa</taxon>
        <taxon>Arthropoda</taxon>
        <taxon>Hexapoda</taxon>
        <taxon>Insecta</taxon>
        <taxon>Pterygota</taxon>
        <taxon>Neoptera</taxon>
        <taxon>Endopterygota</taxon>
        <taxon>Coleoptera</taxon>
        <taxon>Polyphaga</taxon>
        <taxon>Cucujiformia</taxon>
        <taxon>Chrysomeloidea</taxon>
        <taxon>Cerambycidae</taxon>
        <taxon>Cerambycinae</taxon>
        <taxon>Callichromatini</taxon>
        <taxon>Aromia</taxon>
    </lineage>
</organism>
<keyword evidence="3" id="KW-1185">Reference proteome</keyword>
<dbReference type="InterPro" id="IPR040676">
    <property type="entry name" value="DUF5641"/>
</dbReference>
<name>A0AAV8Y8R5_9CUCU</name>
<comment type="caution">
    <text evidence="2">The sequence shown here is derived from an EMBL/GenBank/DDBJ whole genome shotgun (WGS) entry which is preliminary data.</text>
</comment>
<protein>
    <recommendedName>
        <fullName evidence="1">DUF5641 domain-containing protein</fullName>
    </recommendedName>
</protein>
<gene>
    <name evidence="2" type="ORF">NQ318_021048</name>
</gene>
<dbReference type="EMBL" id="JAPWTK010000147">
    <property type="protein sequence ID" value="KAJ8947951.1"/>
    <property type="molecule type" value="Genomic_DNA"/>
</dbReference>